<dbReference type="SUPFAM" id="SSF46785">
    <property type="entry name" value="Winged helix' DNA-binding domain"/>
    <property type="match status" value="1"/>
</dbReference>
<dbReference type="Gene3D" id="1.10.10.10">
    <property type="entry name" value="Winged helix-like DNA-binding domain superfamily/Winged helix DNA-binding domain"/>
    <property type="match status" value="1"/>
</dbReference>
<dbReference type="CDD" id="cd06267">
    <property type="entry name" value="PBP1_LacI_sugar_binding-like"/>
    <property type="match status" value="1"/>
</dbReference>
<dbReference type="Proteomes" id="UP000014622">
    <property type="component" value="Unassembled WGS sequence"/>
</dbReference>
<evidence type="ECO:0000256" key="2">
    <source>
        <dbReference type="ARBA" id="ARBA00023125"/>
    </source>
</evidence>
<dbReference type="GO" id="GO:0000976">
    <property type="term" value="F:transcription cis-regulatory region binding"/>
    <property type="evidence" value="ECO:0007669"/>
    <property type="project" value="TreeGrafter"/>
</dbReference>
<sequence length="362" mass="41197">MVLFEYDISLRGVYMNQPLYQTIFNDLQTAILTGELPVDSQLPTEKELSHTYKVSRITSKRALTELEQLGLIYRVRGKGSFVKSSAPEQMLPSPTKTRRILFLLPYVADLSVGDFTKGLNPVMQDKQMDVMMTTHDFLQNKTAKELIHEFDGLIYYAFDTEQHLDLLFELSLKEFPVIILDKKIYELPFPTVLSDNFQGGVLATSHLIEQGHSKIAYLFGAQTHPQSVRQRYLGYLEALDKAGLAFHTSLDDKSATFDELLSYITKYEVTAFVCENDVVAIQTMNFLRQHDYHVPEDFSIIGFDDIQAAALVDPPLTTIAQDFEQLGKLAGEALITWLETNERPSDSKFPVSFIKRQSTKEK</sequence>
<dbReference type="PANTHER" id="PTHR30146">
    <property type="entry name" value="LACI-RELATED TRANSCRIPTIONAL REPRESSOR"/>
    <property type="match status" value="1"/>
</dbReference>
<dbReference type="CDD" id="cd07377">
    <property type="entry name" value="WHTH_GntR"/>
    <property type="match status" value="1"/>
</dbReference>
<evidence type="ECO:0000256" key="3">
    <source>
        <dbReference type="ARBA" id="ARBA00023163"/>
    </source>
</evidence>
<dbReference type="Gene3D" id="3.40.50.2300">
    <property type="match status" value="2"/>
</dbReference>
<evidence type="ECO:0000256" key="1">
    <source>
        <dbReference type="ARBA" id="ARBA00023015"/>
    </source>
</evidence>
<keyword evidence="3" id="KW-0804">Transcription</keyword>
<dbReference type="SMART" id="SM00345">
    <property type="entry name" value="HTH_GNTR"/>
    <property type="match status" value="1"/>
</dbReference>
<accession>A0AB73A9T1</accession>
<dbReference type="EMBL" id="ATIT01000078">
    <property type="protein sequence ID" value="EPI13265.1"/>
    <property type="molecule type" value="Genomic_DNA"/>
</dbReference>
<dbReference type="AlphaFoldDB" id="A0AB73A9T1"/>
<keyword evidence="1" id="KW-0805">Transcription regulation</keyword>
<dbReference type="InterPro" id="IPR036388">
    <property type="entry name" value="WH-like_DNA-bd_sf"/>
</dbReference>
<comment type="caution">
    <text evidence="5">The sequence shown here is derived from an EMBL/GenBank/DDBJ whole genome shotgun (WGS) entry which is preliminary data.</text>
</comment>
<gene>
    <name evidence="5" type="ORF">D356_01274</name>
</gene>
<dbReference type="GO" id="GO:0003700">
    <property type="term" value="F:DNA-binding transcription factor activity"/>
    <property type="evidence" value="ECO:0007669"/>
    <property type="project" value="InterPro"/>
</dbReference>
<name>A0AB73A9T1_ENTFC</name>
<evidence type="ECO:0000259" key="4">
    <source>
        <dbReference type="PROSITE" id="PS50949"/>
    </source>
</evidence>
<dbReference type="InterPro" id="IPR028082">
    <property type="entry name" value="Peripla_BP_I"/>
</dbReference>
<dbReference type="SUPFAM" id="SSF53822">
    <property type="entry name" value="Periplasmic binding protein-like I"/>
    <property type="match status" value="1"/>
</dbReference>
<evidence type="ECO:0000313" key="5">
    <source>
        <dbReference type="EMBL" id="EPI13265.1"/>
    </source>
</evidence>
<dbReference type="InterPro" id="IPR036390">
    <property type="entry name" value="WH_DNA-bd_sf"/>
</dbReference>
<organism evidence="5 6">
    <name type="scientific">Enterococcus faecium SD2A-2</name>
    <dbReference type="NCBI Taxonomy" id="1244154"/>
    <lineage>
        <taxon>Bacteria</taxon>
        <taxon>Bacillati</taxon>
        <taxon>Bacillota</taxon>
        <taxon>Bacilli</taxon>
        <taxon>Lactobacillales</taxon>
        <taxon>Enterococcaceae</taxon>
        <taxon>Enterococcus</taxon>
    </lineage>
</organism>
<evidence type="ECO:0000313" key="6">
    <source>
        <dbReference type="Proteomes" id="UP000014622"/>
    </source>
</evidence>
<dbReference type="Pfam" id="PF00392">
    <property type="entry name" value="GntR"/>
    <property type="match status" value="1"/>
</dbReference>
<protein>
    <submittedName>
        <fullName evidence="5">Transcriptional regulator, GntR family</fullName>
    </submittedName>
</protein>
<reference evidence="5 6" key="1">
    <citation type="submission" date="2013-06" db="EMBL/GenBank/DDBJ databases">
        <authorList>
            <person name="Weinstock G."/>
            <person name="Sodergren E."/>
            <person name="Lobos E.A."/>
            <person name="Fulton L."/>
            <person name="Fulton R."/>
            <person name="Courtney L."/>
            <person name="Fronick C."/>
            <person name="O'Laughlin M."/>
            <person name="Godfrey J."/>
            <person name="Wilson R.M."/>
            <person name="Miner T."/>
            <person name="Farmer C."/>
            <person name="Delehaunty K."/>
            <person name="Cordes M."/>
            <person name="Minx P."/>
            <person name="Tomlinson C."/>
            <person name="Chen J."/>
            <person name="Wollam A."/>
            <person name="Pepin K.H."/>
            <person name="Bhonagiri V."/>
            <person name="Zhang X."/>
            <person name="Warren W."/>
            <person name="Mitreva M."/>
            <person name="Mardis E.R."/>
            <person name="Wilson R.K."/>
        </authorList>
    </citation>
    <scope>NUCLEOTIDE SEQUENCE [LARGE SCALE GENOMIC DNA]</scope>
    <source>
        <strain evidence="5 6">SD2A-2</strain>
    </source>
</reference>
<dbReference type="PRINTS" id="PR00035">
    <property type="entry name" value="HTHGNTR"/>
</dbReference>
<feature type="domain" description="HTH gntR-type" evidence="4">
    <location>
        <begin position="17"/>
        <end position="85"/>
    </location>
</feature>
<dbReference type="PROSITE" id="PS50949">
    <property type="entry name" value="HTH_GNTR"/>
    <property type="match status" value="1"/>
</dbReference>
<dbReference type="InterPro" id="IPR046335">
    <property type="entry name" value="LacI/GalR-like_sensor"/>
</dbReference>
<dbReference type="PANTHER" id="PTHR30146:SF109">
    <property type="entry name" value="HTH-TYPE TRANSCRIPTIONAL REGULATOR GALS"/>
    <property type="match status" value="1"/>
</dbReference>
<dbReference type="Pfam" id="PF13377">
    <property type="entry name" value="Peripla_BP_3"/>
    <property type="match status" value="1"/>
</dbReference>
<keyword evidence="2" id="KW-0238">DNA-binding</keyword>
<dbReference type="InterPro" id="IPR000524">
    <property type="entry name" value="Tscrpt_reg_HTH_GntR"/>
</dbReference>
<proteinExistence type="predicted"/>